<reference evidence="1 2" key="1">
    <citation type="submission" date="2020-06" db="EMBL/GenBank/DDBJ databases">
        <title>Synonyms of Asaia species.</title>
        <authorList>
            <person name="Sombolestani A."/>
        </authorList>
    </citation>
    <scope>NUCLEOTIDE SEQUENCE [LARGE SCALE GENOMIC DNA]</scope>
    <source>
        <strain evidence="1 2">LMG 27047</strain>
    </source>
</reference>
<evidence type="ECO:0000313" key="1">
    <source>
        <dbReference type="EMBL" id="NVN46239.1"/>
    </source>
</evidence>
<proteinExistence type="predicted"/>
<dbReference type="RefSeq" id="WP_267311629.1">
    <property type="nucleotide sequence ID" value="NZ_JABXXV010000002.1"/>
</dbReference>
<dbReference type="Proteomes" id="UP001516351">
    <property type="component" value="Unassembled WGS sequence"/>
</dbReference>
<accession>A0ABX2P2U9</accession>
<sequence length="78" mass="8927">MWNLITVKIFSWDIRIYKLNVLYENISYTNNDVILSVMGEFLSSDSGGVTMTVRYDRDAMIAAPALQEAGKPWQKAHE</sequence>
<protein>
    <submittedName>
        <fullName evidence="1">Uncharacterized protein</fullName>
    </submittedName>
</protein>
<organism evidence="1 2">
    <name type="scientific">Asaia spathodeae</name>
    <dbReference type="NCBI Taxonomy" id="657016"/>
    <lineage>
        <taxon>Bacteria</taxon>
        <taxon>Pseudomonadati</taxon>
        <taxon>Pseudomonadota</taxon>
        <taxon>Alphaproteobacteria</taxon>
        <taxon>Acetobacterales</taxon>
        <taxon>Acetobacteraceae</taxon>
        <taxon>Asaia</taxon>
    </lineage>
</organism>
<name>A0ABX2P2U9_9PROT</name>
<dbReference type="EMBL" id="JABXXV010000002">
    <property type="protein sequence ID" value="NVN46239.1"/>
    <property type="molecule type" value="Genomic_DNA"/>
</dbReference>
<gene>
    <name evidence="1" type="ORF">HW542_05380</name>
</gene>
<comment type="caution">
    <text evidence="1">The sequence shown here is derived from an EMBL/GenBank/DDBJ whole genome shotgun (WGS) entry which is preliminary data.</text>
</comment>
<evidence type="ECO:0000313" key="2">
    <source>
        <dbReference type="Proteomes" id="UP001516351"/>
    </source>
</evidence>
<keyword evidence="2" id="KW-1185">Reference proteome</keyword>